<sequence length="689" mass="77054">MFRGHRRWFSKEVVVIDSSPDVISISEDDTADEDDGVCALKGQGLRRLQTSTPAQQGTQKRKKGLNVPVTVDSSSSESDSEESESKSESSEASDSSDSDGLESWMILGAGKQDEDHSISLNVEGGFDSIAGLATCPALAANMVWKGARRIGGGGTGWQGEAKLTSQGLEFLIGLDIVKNLSDQVLIESWFQFLSHCRNVEEGGSWLVSDKDKEAQIYNKDKGARVTVQRTPNRYYTGKSVQCRNCNKMGHLSKSCPEPKKLSPCFLCGTPGHLVSECPNKHCNNCGLPGHLYESCSERAYWHKQCHRCNMKGHFFDTVDGARVCRSPRLSPSTTTHYPGGLEGESKREGAGVGVVVVEGEACPEIWRQYHITGPFIFRECMCCLPAPGPQLTNSSKPQSIDHKALGYLLRKLSMSYQQEVDQTRISPAVSALKRTTKTAAPVKQQREDQGRTPAYCYNCSMKGHFGHECTRQRMFNGTYPTTPFINHYDTVKDINRRQHRIKMRVKELKTNGFLPAGPQTPVTPGPPRKKQKISNHKNNHQSNHTPRQSPSNHKPRPSHIFFNDNYDFGAPAPKTKTYNKHKEETTGSAKPWKPKRPVPTSRDPPARLILDEADDFPRGGAKGESARKKKQWKKKNKQGWKQGMQGSAQEKGEKKKRNWARRIADKKTEAQMCPTDENLFIIKQRKRNR</sequence>
<protein>
    <submittedName>
        <fullName evidence="1">Uncharacterized protein</fullName>
    </submittedName>
</protein>
<reference evidence="1" key="1">
    <citation type="submission" date="2022-04" db="EMBL/GenBank/DDBJ databases">
        <title>Jade perch genome.</title>
        <authorList>
            <person name="Chao B."/>
        </authorList>
    </citation>
    <scope>NUCLEOTIDE SEQUENCE</scope>
    <source>
        <strain evidence="1">CB-2022</strain>
    </source>
</reference>
<keyword evidence="2" id="KW-1185">Reference proteome</keyword>
<gene>
    <name evidence="1" type="ORF">L3Q82_005387</name>
</gene>
<accession>A0ACB8VD21</accession>
<comment type="caution">
    <text evidence="1">The sequence shown here is derived from an EMBL/GenBank/DDBJ whole genome shotgun (WGS) entry which is preliminary data.</text>
</comment>
<evidence type="ECO:0000313" key="2">
    <source>
        <dbReference type="Proteomes" id="UP000831701"/>
    </source>
</evidence>
<name>A0ACB8VD21_9TELE</name>
<dbReference type="EMBL" id="CM041553">
    <property type="protein sequence ID" value="KAI3352433.1"/>
    <property type="molecule type" value="Genomic_DNA"/>
</dbReference>
<evidence type="ECO:0000313" key="1">
    <source>
        <dbReference type="EMBL" id="KAI3352433.1"/>
    </source>
</evidence>
<organism evidence="1 2">
    <name type="scientific">Scortum barcoo</name>
    <name type="common">barcoo grunter</name>
    <dbReference type="NCBI Taxonomy" id="214431"/>
    <lineage>
        <taxon>Eukaryota</taxon>
        <taxon>Metazoa</taxon>
        <taxon>Chordata</taxon>
        <taxon>Craniata</taxon>
        <taxon>Vertebrata</taxon>
        <taxon>Euteleostomi</taxon>
        <taxon>Actinopterygii</taxon>
        <taxon>Neopterygii</taxon>
        <taxon>Teleostei</taxon>
        <taxon>Neoteleostei</taxon>
        <taxon>Acanthomorphata</taxon>
        <taxon>Eupercaria</taxon>
        <taxon>Centrarchiformes</taxon>
        <taxon>Terapontoidei</taxon>
        <taxon>Terapontidae</taxon>
        <taxon>Scortum</taxon>
    </lineage>
</organism>
<dbReference type="Proteomes" id="UP000831701">
    <property type="component" value="Chromosome 23"/>
</dbReference>
<proteinExistence type="predicted"/>